<dbReference type="InterPro" id="IPR036291">
    <property type="entry name" value="NAD(P)-bd_dom_sf"/>
</dbReference>
<evidence type="ECO:0000256" key="1">
    <source>
        <dbReference type="ARBA" id="ARBA00004781"/>
    </source>
</evidence>
<evidence type="ECO:0000256" key="2">
    <source>
        <dbReference type="ARBA" id="ARBA00010944"/>
    </source>
</evidence>
<organism evidence="8 9">
    <name type="scientific">Rhizobium alvei</name>
    <dbReference type="NCBI Taxonomy" id="1132659"/>
    <lineage>
        <taxon>Bacteria</taxon>
        <taxon>Pseudomonadati</taxon>
        <taxon>Pseudomonadota</taxon>
        <taxon>Alphaproteobacteria</taxon>
        <taxon>Hyphomicrobiales</taxon>
        <taxon>Rhizobiaceae</taxon>
        <taxon>Rhizobium/Agrobacterium group</taxon>
        <taxon>Rhizobium</taxon>
    </lineage>
</organism>
<gene>
    <name evidence="8" type="primary">rfbD</name>
    <name evidence="8" type="ORF">Q4481_16770</name>
</gene>
<evidence type="ECO:0000259" key="7">
    <source>
        <dbReference type="Pfam" id="PF04321"/>
    </source>
</evidence>
<reference evidence="8" key="1">
    <citation type="journal article" date="2015" name="Int. J. Syst. Evol. Microbiol.">
        <title>Rhizobium alvei sp. nov., isolated from a freshwater river.</title>
        <authorList>
            <person name="Sheu S.Y."/>
            <person name="Huang H.W."/>
            <person name="Young C.C."/>
            <person name="Chen W.M."/>
        </authorList>
    </citation>
    <scope>NUCLEOTIDE SEQUENCE</scope>
    <source>
        <strain evidence="8">TNR-22</strain>
    </source>
</reference>
<keyword evidence="9" id="KW-1185">Reference proteome</keyword>
<dbReference type="EC" id="1.1.1.133" evidence="3 6"/>
<comment type="function">
    <text evidence="6">Catalyzes the reduction of dTDP-6-deoxy-L-lyxo-4-hexulose to yield dTDP-L-rhamnose.</text>
</comment>
<evidence type="ECO:0000256" key="4">
    <source>
        <dbReference type="ARBA" id="ARBA00017099"/>
    </source>
</evidence>
<feature type="domain" description="RmlD-like substrate binding" evidence="7">
    <location>
        <begin position="1"/>
        <end position="292"/>
    </location>
</feature>
<comment type="pathway">
    <text evidence="1 6">Carbohydrate biosynthesis; dTDP-L-rhamnose biosynthesis.</text>
</comment>
<name>A0ABT8YR33_9HYPH</name>
<dbReference type="SUPFAM" id="SSF51735">
    <property type="entry name" value="NAD(P)-binding Rossmann-fold domains"/>
    <property type="match status" value="1"/>
</dbReference>
<comment type="caution">
    <text evidence="8">The sequence shown here is derived from an EMBL/GenBank/DDBJ whole genome shotgun (WGS) entry which is preliminary data.</text>
</comment>
<comment type="cofactor">
    <cofactor evidence="6">
        <name>Mg(2+)</name>
        <dbReference type="ChEBI" id="CHEBI:18420"/>
    </cofactor>
    <text evidence="6">Binds 1 Mg(2+) ion per monomer.</text>
</comment>
<dbReference type="EMBL" id="JAUOZU010000012">
    <property type="protein sequence ID" value="MDO6965620.1"/>
    <property type="molecule type" value="Genomic_DNA"/>
</dbReference>
<keyword evidence="6 8" id="KW-0560">Oxidoreductase</keyword>
<evidence type="ECO:0000313" key="9">
    <source>
        <dbReference type="Proteomes" id="UP001174932"/>
    </source>
</evidence>
<evidence type="ECO:0000256" key="6">
    <source>
        <dbReference type="RuleBase" id="RU364082"/>
    </source>
</evidence>
<evidence type="ECO:0000256" key="3">
    <source>
        <dbReference type="ARBA" id="ARBA00012929"/>
    </source>
</evidence>
<sequence>MRIVVTGKSGQVVTALIERGPAAGAEILPIGRPELDLADPENAFELLAALAPDVIVSAAAYTAVDKAESEAELAYAVNARGPEGIAAAAARLNVPVIHISTDYVFDGSKTSPWLEDDKVAPLGVYGASKLAGEAAVLASGARAVILRTAWVYAPFGANFARTMLRLAENRDEVGVVADQIGAPTSALDIADAILKVARNLADHKDDPKLEGIFHLGASGPDASWADFAEAVFSGLAERGGKRVHVKRIGTVDYPTPAQRPHYSRLSTEKLARVHAVTLPDWRDALSVILDRLVGPASMRRDD</sequence>
<evidence type="ECO:0000256" key="5">
    <source>
        <dbReference type="ARBA" id="ARBA00048200"/>
    </source>
</evidence>
<comment type="catalytic activity">
    <reaction evidence="5 6">
        <text>dTDP-beta-L-rhamnose + NADP(+) = dTDP-4-dehydro-beta-L-rhamnose + NADPH + H(+)</text>
        <dbReference type="Rhea" id="RHEA:21796"/>
        <dbReference type="ChEBI" id="CHEBI:15378"/>
        <dbReference type="ChEBI" id="CHEBI:57510"/>
        <dbReference type="ChEBI" id="CHEBI:57783"/>
        <dbReference type="ChEBI" id="CHEBI:58349"/>
        <dbReference type="ChEBI" id="CHEBI:62830"/>
        <dbReference type="EC" id="1.1.1.133"/>
    </reaction>
</comment>
<dbReference type="GO" id="GO:0008831">
    <property type="term" value="F:dTDP-4-dehydrorhamnose reductase activity"/>
    <property type="evidence" value="ECO:0007669"/>
    <property type="project" value="UniProtKB-EC"/>
</dbReference>
<dbReference type="InterPro" id="IPR005913">
    <property type="entry name" value="dTDP_dehydrorham_reduct"/>
</dbReference>
<comment type="similarity">
    <text evidence="2 6">Belongs to the dTDP-4-dehydrorhamnose reductase family.</text>
</comment>
<reference evidence="8" key="2">
    <citation type="submission" date="2023-07" db="EMBL/GenBank/DDBJ databases">
        <authorList>
            <person name="Shen H."/>
        </authorList>
    </citation>
    <scope>NUCLEOTIDE SEQUENCE</scope>
    <source>
        <strain evidence="8">TNR-22</strain>
    </source>
</reference>
<dbReference type="PANTHER" id="PTHR10491">
    <property type="entry name" value="DTDP-4-DEHYDRORHAMNOSE REDUCTASE"/>
    <property type="match status" value="1"/>
</dbReference>
<proteinExistence type="inferred from homology"/>
<accession>A0ABT8YR33</accession>
<protein>
    <recommendedName>
        <fullName evidence="4 6">dTDP-4-dehydrorhamnose reductase</fullName>
        <ecNumber evidence="3 6">1.1.1.133</ecNumber>
    </recommendedName>
</protein>
<dbReference type="RefSeq" id="WP_304377553.1">
    <property type="nucleotide sequence ID" value="NZ_JAUOZU010000012.1"/>
</dbReference>
<dbReference type="Gene3D" id="3.40.50.720">
    <property type="entry name" value="NAD(P)-binding Rossmann-like Domain"/>
    <property type="match status" value="1"/>
</dbReference>
<dbReference type="NCBIfam" id="TIGR01214">
    <property type="entry name" value="rmlD"/>
    <property type="match status" value="1"/>
</dbReference>
<dbReference type="Proteomes" id="UP001174932">
    <property type="component" value="Unassembled WGS sequence"/>
</dbReference>
<dbReference type="CDD" id="cd05254">
    <property type="entry name" value="dTDP_HR_like_SDR_e"/>
    <property type="match status" value="1"/>
</dbReference>
<dbReference type="PANTHER" id="PTHR10491:SF4">
    <property type="entry name" value="METHIONINE ADENOSYLTRANSFERASE 2 SUBUNIT BETA"/>
    <property type="match status" value="1"/>
</dbReference>
<keyword evidence="6" id="KW-0521">NADP</keyword>
<dbReference type="Pfam" id="PF04321">
    <property type="entry name" value="RmlD_sub_bind"/>
    <property type="match status" value="1"/>
</dbReference>
<dbReference type="Gene3D" id="3.90.25.10">
    <property type="entry name" value="UDP-galactose 4-epimerase, domain 1"/>
    <property type="match status" value="1"/>
</dbReference>
<evidence type="ECO:0000313" key="8">
    <source>
        <dbReference type="EMBL" id="MDO6965620.1"/>
    </source>
</evidence>
<dbReference type="InterPro" id="IPR029903">
    <property type="entry name" value="RmlD-like-bd"/>
</dbReference>